<accession>A0A1F4SF90</accession>
<reference evidence="1 2" key="1">
    <citation type="journal article" date="2016" name="Nat. Commun.">
        <title>Thousands of microbial genomes shed light on interconnected biogeochemical processes in an aquifer system.</title>
        <authorList>
            <person name="Anantharaman K."/>
            <person name="Brown C.T."/>
            <person name="Hug L.A."/>
            <person name="Sharon I."/>
            <person name="Castelle C.J."/>
            <person name="Probst A.J."/>
            <person name="Thomas B.C."/>
            <person name="Singh A."/>
            <person name="Wilkins M.J."/>
            <person name="Karaoz U."/>
            <person name="Brodie E.L."/>
            <person name="Williams K.H."/>
            <person name="Hubbard S.S."/>
            <person name="Banfield J.F."/>
        </authorList>
    </citation>
    <scope>NUCLEOTIDE SEQUENCE [LARGE SCALE GENOMIC DNA]</scope>
</reference>
<sequence>MSYLERVRAGWENAFRDIRVRVRTGFRKDYDYDYDNVAKKRRLVAGALKTLHFATRSTQNLPLL</sequence>
<dbReference type="Proteomes" id="UP000178417">
    <property type="component" value="Unassembled WGS sequence"/>
</dbReference>
<gene>
    <name evidence="1" type="ORF">A2310_05195</name>
</gene>
<proteinExistence type="predicted"/>
<comment type="caution">
    <text evidence="1">The sequence shown here is derived from an EMBL/GenBank/DDBJ whole genome shotgun (WGS) entry which is preliminary data.</text>
</comment>
<evidence type="ECO:0000313" key="2">
    <source>
        <dbReference type="Proteomes" id="UP000178417"/>
    </source>
</evidence>
<evidence type="ECO:0000313" key="1">
    <source>
        <dbReference type="EMBL" id="OGC19069.1"/>
    </source>
</evidence>
<dbReference type="EMBL" id="MEUB01000061">
    <property type="protein sequence ID" value="OGC19069.1"/>
    <property type="molecule type" value="Genomic_DNA"/>
</dbReference>
<organism evidence="1 2">
    <name type="scientific">candidate division WOR-1 bacterium RIFOXYB2_FULL_37_13</name>
    <dbReference type="NCBI Taxonomy" id="1802579"/>
    <lineage>
        <taxon>Bacteria</taxon>
        <taxon>Bacillati</taxon>
        <taxon>Saganbacteria</taxon>
    </lineage>
</organism>
<protein>
    <submittedName>
        <fullName evidence="1">Uncharacterized protein</fullName>
    </submittedName>
</protein>
<dbReference type="AlphaFoldDB" id="A0A1F4SF90"/>
<name>A0A1F4SF90_UNCSA</name>